<name>A0AAV6RYX3_SOLSE</name>
<dbReference type="AlphaFoldDB" id="A0AAV6RYX3"/>
<dbReference type="Proteomes" id="UP000693946">
    <property type="component" value="Linkage Group LG17"/>
</dbReference>
<sequence>MEAPCLTLYGSARFSAMPSCGRPQSEHPSSLSFSLSAHQSVALPRISIPEILRVGRGCAVTVKQMSEIRGQEFVRGLTPSLLYRLDTLYSGQILLSRYLRADTGRT</sequence>
<evidence type="ECO:0000313" key="1">
    <source>
        <dbReference type="EMBL" id="KAG7509607.1"/>
    </source>
</evidence>
<proteinExistence type="predicted"/>
<evidence type="ECO:0000313" key="2">
    <source>
        <dbReference type="Proteomes" id="UP000693946"/>
    </source>
</evidence>
<reference evidence="1 2" key="1">
    <citation type="journal article" date="2021" name="Sci. Rep.">
        <title>Chromosome anchoring in Senegalese sole (Solea senegalensis) reveals sex-associated markers and genome rearrangements in flatfish.</title>
        <authorList>
            <person name="Guerrero-Cozar I."/>
            <person name="Gomez-Garrido J."/>
            <person name="Berbel C."/>
            <person name="Martinez-Blanch J.F."/>
            <person name="Alioto T."/>
            <person name="Claros M.G."/>
            <person name="Gagnaire P.A."/>
            <person name="Manchado M."/>
        </authorList>
    </citation>
    <scope>NUCLEOTIDE SEQUENCE [LARGE SCALE GENOMIC DNA]</scope>
    <source>
        <strain evidence="1">Sse05_10M</strain>
    </source>
</reference>
<gene>
    <name evidence="1" type="ORF">JOB18_049722</name>
</gene>
<organism evidence="1 2">
    <name type="scientific">Solea senegalensis</name>
    <name type="common">Senegalese sole</name>
    <dbReference type="NCBI Taxonomy" id="28829"/>
    <lineage>
        <taxon>Eukaryota</taxon>
        <taxon>Metazoa</taxon>
        <taxon>Chordata</taxon>
        <taxon>Craniata</taxon>
        <taxon>Vertebrata</taxon>
        <taxon>Euteleostomi</taxon>
        <taxon>Actinopterygii</taxon>
        <taxon>Neopterygii</taxon>
        <taxon>Teleostei</taxon>
        <taxon>Neoteleostei</taxon>
        <taxon>Acanthomorphata</taxon>
        <taxon>Carangaria</taxon>
        <taxon>Pleuronectiformes</taxon>
        <taxon>Pleuronectoidei</taxon>
        <taxon>Soleidae</taxon>
        <taxon>Solea</taxon>
    </lineage>
</organism>
<accession>A0AAV6RYX3</accession>
<protein>
    <submittedName>
        <fullName evidence="1">Uncharacterized protein</fullName>
    </submittedName>
</protein>
<dbReference type="EMBL" id="JAGKHQ010000009">
    <property type="protein sequence ID" value="KAG7509607.1"/>
    <property type="molecule type" value="Genomic_DNA"/>
</dbReference>
<comment type="caution">
    <text evidence="1">The sequence shown here is derived from an EMBL/GenBank/DDBJ whole genome shotgun (WGS) entry which is preliminary data.</text>
</comment>
<keyword evidence="2" id="KW-1185">Reference proteome</keyword>